<dbReference type="GO" id="GO:0005794">
    <property type="term" value="C:Golgi apparatus"/>
    <property type="evidence" value="ECO:0007669"/>
    <property type="project" value="TreeGrafter"/>
</dbReference>
<dbReference type="PANTHER" id="PTHR19300:SF34">
    <property type="entry name" value="BETA-1,4-GALACTOSYLTRANSFERASE"/>
    <property type="match status" value="1"/>
</dbReference>
<dbReference type="PANTHER" id="PTHR19300">
    <property type="entry name" value="BETA-1,4-GALACTOSYLTRANSFERASE"/>
    <property type="match status" value="1"/>
</dbReference>
<proteinExistence type="predicted"/>
<dbReference type="GO" id="GO:0008378">
    <property type="term" value="F:galactosyltransferase activity"/>
    <property type="evidence" value="ECO:0007669"/>
    <property type="project" value="TreeGrafter"/>
</dbReference>
<keyword evidence="3" id="KW-1185">Reference proteome</keyword>
<feature type="domain" description="Galactosyltransferase N-terminal" evidence="1">
    <location>
        <begin position="2"/>
        <end position="104"/>
    </location>
</feature>
<dbReference type="Proteomes" id="UP000287033">
    <property type="component" value="Unassembled WGS sequence"/>
</dbReference>
<dbReference type="InterPro" id="IPR003859">
    <property type="entry name" value="Galactosyl_T"/>
</dbReference>
<dbReference type="SUPFAM" id="SSF53448">
    <property type="entry name" value="Nucleotide-diphospho-sugar transferases"/>
    <property type="match status" value="1"/>
</dbReference>
<name>A0A401TKN1_CHIPU</name>
<gene>
    <name evidence="2" type="ORF">chiPu_0026989</name>
</gene>
<dbReference type="STRING" id="137246.A0A401TKN1"/>
<dbReference type="OrthoDB" id="10016069at2759"/>
<dbReference type="AlphaFoldDB" id="A0A401TKN1"/>
<dbReference type="GO" id="GO:0005975">
    <property type="term" value="P:carbohydrate metabolic process"/>
    <property type="evidence" value="ECO:0007669"/>
    <property type="project" value="InterPro"/>
</dbReference>
<reference evidence="2 3" key="1">
    <citation type="journal article" date="2018" name="Nat. Ecol. Evol.">
        <title>Shark genomes provide insights into elasmobranch evolution and the origin of vertebrates.</title>
        <authorList>
            <person name="Hara Y"/>
            <person name="Yamaguchi K"/>
            <person name="Onimaru K"/>
            <person name="Kadota M"/>
            <person name="Koyanagi M"/>
            <person name="Keeley SD"/>
            <person name="Tatsumi K"/>
            <person name="Tanaka K"/>
            <person name="Motone F"/>
            <person name="Kageyama Y"/>
            <person name="Nozu R"/>
            <person name="Adachi N"/>
            <person name="Nishimura O"/>
            <person name="Nakagawa R"/>
            <person name="Tanegashima C"/>
            <person name="Kiyatake I"/>
            <person name="Matsumoto R"/>
            <person name="Murakumo K"/>
            <person name="Nishida K"/>
            <person name="Terakita A"/>
            <person name="Kuratani S"/>
            <person name="Sato K"/>
            <person name="Hyodo S Kuraku.S."/>
        </authorList>
    </citation>
    <scope>NUCLEOTIDE SEQUENCE [LARGE SCALE GENOMIC DNA]</scope>
</reference>
<evidence type="ECO:0000259" key="1">
    <source>
        <dbReference type="Pfam" id="PF13733"/>
    </source>
</evidence>
<sequence length="120" mass="14293">MVLAGGWYKPPDCKSNHSTAVLVPHRHREQHLKYLLYYLHPMLQKQQLQYRIYIIHQAGNGTFNRAKLFNVGFKEAMKDTDWDCLYFHDVDLIPEDDRNLYTCEKYPKHSSEALDKFGYK</sequence>
<accession>A0A401TKN1</accession>
<protein>
    <recommendedName>
        <fullName evidence="1">Galactosyltransferase N-terminal domain-containing protein</fullName>
    </recommendedName>
</protein>
<dbReference type="PRINTS" id="PR02050">
    <property type="entry name" value="B14GALTRFASE"/>
</dbReference>
<comment type="caution">
    <text evidence="2">The sequence shown here is derived from an EMBL/GenBank/DDBJ whole genome shotgun (WGS) entry which is preliminary data.</text>
</comment>
<evidence type="ECO:0000313" key="3">
    <source>
        <dbReference type="Proteomes" id="UP000287033"/>
    </source>
</evidence>
<dbReference type="OMA" id="WHVIESK"/>
<dbReference type="EMBL" id="BEZZ01092047">
    <property type="protein sequence ID" value="GCC43176.1"/>
    <property type="molecule type" value="Genomic_DNA"/>
</dbReference>
<organism evidence="2 3">
    <name type="scientific">Chiloscyllium punctatum</name>
    <name type="common">Brownbanded bambooshark</name>
    <name type="synonym">Hemiscyllium punctatum</name>
    <dbReference type="NCBI Taxonomy" id="137246"/>
    <lineage>
        <taxon>Eukaryota</taxon>
        <taxon>Metazoa</taxon>
        <taxon>Chordata</taxon>
        <taxon>Craniata</taxon>
        <taxon>Vertebrata</taxon>
        <taxon>Chondrichthyes</taxon>
        <taxon>Elasmobranchii</taxon>
        <taxon>Galeomorphii</taxon>
        <taxon>Galeoidea</taxon>
        <taxon>Orectolobiformes</taxon>
        <taxon>Hemiscylliidae</taxon>
        <taxon>Chiloscyllium</taxon>
    </lineage>
</organism>
<dbReference type="Pfam" id="PF13733">
    <property type="entry name" value="Glyco_transf_7N"/>
    <property type="match status" value="1"/>
</dbReference>
<evidence type="ECO:0000313" key="2">
    <source>
        <dbReference type="EMBL" id="GCC43176.1"/>
    </source>
</evidence>
<dbReference type="Gene3D" id="3.90.550.10">
    <property type="entry name" value="Spore Coat Polysaccharide Biosynthesis Protein SpsA, Chain A"/>
    <property type="match status" value="1"/>
</dbReference>
<dbReference type="InterPro" id="IPR027995">
    <property type="entry name" value="Galactosyl_T_N"/>
</dbReference>
<dbReference type="InterPro" id="IPR029044">
    <property type="entry name" value="Nucleotide-diphossugar_trans"/>
</dbReference>